<organism evidence="2 3">
    <name type="scientific">Brachionus calyciflorus</name>
    <dbReference type="NCBI Taxonomy" id="104777"/>
    <lineage>
        <taxon>Eukaryota</taxon>
        <taxon>Metazoa</taxon>
        <taxon>Spiralia</taxon>
        <taxon>Gnathifera</taxon>
        <taxon>Rotifera</taxon>
        <taxon>Eurotatoria</taxon>
        <taxon>Monogononta</taxon>
        <taxon>Pseudotrocha</taxon>
        <taxon>Ploima</taxon>
        <taxon>Brachionidae</taxon>
        <taxon>Brachionus</taxon>
    </lineage>
</organism>
<accession>A0A813M6C5</accession>
<dbReference type="EMBL" id="CAJNOC010000012">
    <property type="protein sequence ID" value="CAF0705622.1"/>
    <property type="molecule type" value="Genomic_DNA"/>
</dbReference>
<feature type="transmembrane region" description="Helical" evidence="1">
    <location>
        <begin position="12"/>
        <end position="29"/>
    </location>
</feature>
<proteinExistence type="predicted"/>
<keyword evidence="1" id="KW-0472">Membrane</keyword>
<evidence type="ECO:0000313" key="3">
    <source>
        <dbReference type="Proteomes" id="UP000663879"/>
    </source>
</evidence>
<gene>
    <name evidence="2" type="ORF">OXX778_LOCUS278</name>
</gene>
<protein>
    <submittedName>
        <fullName evidence="2">Uncharacterized protein</fullName>
    </submittedName>
</protein>
<keyword evidence="1" id="KW-0812">Transmembrane</keyword>
<name>A0A813M6C5_9BILA</name>
<keyword evidence="1" id="KW-1133">Transmembrane helix</keyword>
<keyword evidence="3" id="KW-1185">Reference proteome</keyword>
<dbReference type="Proteomes" id="UP000663879">
    <property type="component" value="Unassembled WGS sequence"/>
</dbReference>
<evidence type="ECO:0000313" key="2">
    <source>
        <dbReference type="EMBL" id="CAF0705622.1"/>
    </source>
</evidence>
<sequence>MIYHSFTHERRTLIFVFIFVTLSLYFIFVKPDLTKAWYDRDQIGYYWADRRNNDVIANLQQQAVPLSILNENKFNTSSTNPTNPFASTWCADDATREMKTPVNPFKACDMVANNKSDYDSSLRNQDFTAVTSVSGNMMSDLREPELHSQKSRLKDWAFKPTFYTLQQDVRT</sequence>
<evidence type="ECO:0000256" key="1">
    <source>
        <dbReference type="SAM" id="Phobius"/>
    </source>
</evidence>
<comment type="caution">
    <text evidence="2">The sequence shown here is derived from an EMBL/GenBank/DDBJ whole genome shotgun (WGS) entry which is preliminary data.</text>
</comment>
<reference evidence="2" key="1">
    <citation type="submission" date="2021-02" db="EMBL/GenBank/DDBJ databases">
        <authorList>
            <person name="Nowell W R."/>
        </authorList>
    </citation>
    <scope>NUCLEOTIDE SEQUENCE</scope>
    <source>
        <strain evidence="2">Ploen Becks lab</strain>
    </source>
</reference>
<dbReference type="AlphaFoldDB" id="A0A813M6C5"/>